<dbReference type="GO" id="GO:0005524">
    <property type="term" value="F:ATP binding"/>
    <property type="evidence" value="ECO:0007669"/>
    <property type="project" value="InterPro"/>
</dbReference>
<dbReference type="SUPFAM" id="SSF56112">
    <property type="entry name" value="Protein kinase-like (PK-like)"/>
    <property type="match status" value="1"/>
</dbReference>
<gene>
    <name evidence="12" type="ORF">BJ878DRAFT_301672</name>
</gene>
<feature type="compositionally biased region" description="Basic and acidic residues" evidence="10">
    <location>
        <begin position="552"/>
        <end position="567"/>
    </location>
</feature>
<feature type="domain" description="Protein kinase" evidence="11">
    <location>
        <begin position="526"/>
        <end position="825"/>
    </location>
</feature>
<evidence type="ECO:0000256" key="2">
    <source>
        <dbReference type="ARBA" id="ARBA00011534"/>
    </source>
</evidence>
<dbReference type="PROSITE" id="PS50011">
    <property type="entry name" value="PROTEIN_KINASE_DOM"/>
    <property type="match status" value="1"/>
</dbReference>
<feature type="compositionally biased region" description="Gly residues" evidence="10">
    <location>
        <begin position="520"/>
        <end position="534"/>
    </location>
</feature>
<evidence type="ECO:0000313" key="13">
    <source>
        <dbReference type="Proteomes" id="UP000887226"/>
    </source>
</evidence>
<comment type="function">
    <text evidence="1">Component of the EKC/KEOPS complex that is required for the formation of a threonylcarbamoyl group on adenosine at position 37 (t(6)A37) in tRNAs that read codons beginning with adenine. The complex is probably involved in the transfer of the threonylcarbamoyl moiety of threonylcarbamoyl-AMP (TC-AMP) to the N6 group of A37. BUD32 has ATPase activity in the context of the EKC/KEOPS complex and likely plays a supporting role to the catalytic subunit KAE1. The EKC/KEOPS complex also promotes both telomere uncapping and telomere elongation. The complex is required for efficient recruitment of transcriptional coactivators.</text>
</comment>
<dbReference type="EMBL" id="MU254502">
    <property type="protein sequence ID" value="KAG9240289.1"/>
    <property type="molecule type" value="Genomic_DNA"/>
</dbReference>
<dbReference type="InterPro" id="IPR008266">
    <property type="entry name" value="Tyr_kinase_AS"/>
</dbReference>
<evidence type="ECO:0000256" key="8">
    <source>
        <dbReference type="ARBA" id="ARBA00047899"/>
    </source>
</evidence>
<evidence type="ECO:0000256" key="1">
    <source>
        <dbReference type="ARBA" id="ARBA00003747"/>
    </source>
</evidence>
<name>A0A9P7YUN0_9HELO</name>
<reference evidence="12" key="1">
    <citation type="journal article" date="2021" name="IMA Fungus">
        <title>Genomic characterization of three marine fungi, including Emericellopsis atlantica sp. nov. with signatures of a generalist lifestyle and marine biomass degradation.</title>
        <authorList>
            <person name="Hagestad O.C."/>
            <person name="Hou L."/>
            <person name="Andersen J.H."/>
            <person name="Hansen E.H."/>
            <person name="Altermark B."/>
            <person name="Li C."/>
            <person name="Kuhnert E."/>
            <person name="Cox R.J."/>
            <person name="Crous P.W."/>
            <person name="Spatafora J.W."/>
            <person name="Lail K."/>
            <person name="Amirebrahimi M."/>
            <person name="Lipzen A."/>
            <person name="Pangilinan J."/>
            <person name="Andreopoulos W."/>
            <person name="Hayes R.D."/>
            <person name="Ng V."/>
            <person name="Grigoriev I.V."/>
            <person name="Jackson S.A."/>
            <person name="Sutton T.D.S."/>
            <person name="Dobson A.D.W."/>
            <person name="Rama T."/>
        </authorList>
    </citation>
    <scope>NUCLEOTIDE SEQUENCE</scope>
    <source>
        <strain evidence="12">TRa3180A</strain>
    </source>
</reference>
<dbReference type="OrthoDB" id="5584477at2759"/>
<dbReference type="GO" id="GO:0004674">
    <property type="term" value="F:protein serine/threonine kinase activity"/>
    <property type="evidence" value="ECO:0007669"/>
    <property type="project" value="UniProtKB-EC"/>
</dbReference>
<sequence length="862" mass="96747">MATNSELDKIRCNPINEGLGAFCHLFESTRSELGVALASSTAQIVFSTAIAADIKNPLLDLILALQNQTAARILRSRIGDRTLAGDLGILYGRVDSNQLDLASAIPLVEQVVKNEPDAPTSNDVDIWQAVFELVARTNPATPPTACEKILSDTPLRSSSASQRGIEQTHNEVDQRILEELTGRVHYDVGGFYERYFEGKAWTNNGRDIYEESRAQYTEGRWSGWPQPPTQSRFFEWFMKFQDTVFSRLRRRYYTSANKVLRGSEADRKLDIFLTPADVALPDGEHDWSNVLVIGERKQNPDEDGSAKTLVQLAGYAREVFGSQPERRFVPGFTICGSLMRLWVFDRSGSYNSEKFDIHKEPERFVKVLAGYVTMSDAELGLNTFIKRDDNGKYIVTRDVRISLEDKPIASTKAIVCRGTTCYRGRRSDSTEWEYVVKFAWPSDKRQREGELLKLAKERGVTGIAVWFNHEQITIDGGPDTISHFRRDMKFGTPRKLSSKASWVDGSAESSRAYSKTSLGGRSGSGGTHLMGLGLGASSATTSSSGQKRKRDKRLDGDIRLRRSKSDGSHANGTNVRFKEGELDAIGAHSIQETVIDSLADCRNEWRRNNVDSIQGAGADSLTDCESETYGNRVHYCLVTSPAGRPLNEYQSVRELLEALRDAIRGHRSLLEDGKILHRDVSENNIIITELPAEGAPKGRLIDLDLAKELDSMPSGARHRTGTMQFMAIEVLEGKGHTYRHDLESFFYVFVWTCIRYGYKGTGKQNPIKVPKTNILRGWYTGIYTEIARNKVGDMGKNRFENIIVEFAPKFENLKPLARELRSTLFPIRDGDIFTGTFHDRDIMYDGVIDAFSRAIDRLGEEE</sequence>
<dbReference type="Proteomes" id="UP000887226">
    <property type="component" value="Unassembled WGS sequence"/>
</dbReference>
<keyword evidence="13" id="KW-1185">Reference proteome</keyword>
<dbReference type="PROSITE" id="PS00109">
    <property type="entry name" value="PROTEIN_KINASE_TYR"/>
    <property type="match status" value="1"/>
</dbReference>
<dbReference type="InterPro" id="IPR000719">
    <property type="entry name" value="Prot_kinase_dom"/>
</dbReference>
<comment type="caution">
    <text evidence="12">The sequence shown here is derived from an EMBL/GenBank/DDBJ whole genome shotgun (WGS) entry which is preliminary data.</text>
</comment>
<evidence type="ECO:0000256" key="3">
    <source>
        <dbReference type="ARBA" id="ARBA00012513"/>
    </source>
</evidence>
<evidence type="ECO:0000256" key="7">
    <source>
        <dbReference type="ARBA" id="ARBA00033194"/>
    </source>
</evidence>
<dbReference type="EC" id="2.7.11.1" evidence="3"/>
<evidence type="ECO:0000259" key="11">
    <source>
        <dbReference type="PROSITE" id="PS50011"/>
    </source>
</evidence>
<evidence type="ECO:0000256" key="10">
    <source>
        <dbReference type="SAM" id="MobiDB-lite"/>
    </source>
</evidence>
<proteinExistence type="predicted"/>
<comment type="catalytic activity">
    <reaction evidence="9">
        <text>L-seryl-[protein] + ATP = O-phospho-L-seryl-[protein] + ADP + H(+)</text>
        <dbReference type="Rhea" id="RHEA:17989"/>
        <dbReference type="Rhea" id="RHEA-COMP:9863"/>
        <dbReference type="Rhea" id="RHEA-COMP:11604"/>
        <dbReference type="ChEBI" id="CHEBI:15378"/>
        <dbReference type="ChEBI" id="CHEBI:29999"/>
        <dbReference type="ChEBI" id="CHEBI:30616"/>
        <dbReference type="ChEBI" id="CHEBI:83421"/>
        <dbReference type="ChEBI" id="CHEBI:456216"/>
        <dbReference type="EC" id="2.7.11.1"/>
    </reaction>
</comment>
<dbReference type="PANTHER" id="PTHR38248">
    <property type="entry name" value="FUNK1 6"/>
    <property type="match status" value="1"/>
</dbReference>
<dbReference type="PANTHER" id="PTHR38248:SF2">
    <property type="entry name" value="FUNK1 11"/>
    <property type="match status" value="1"/>
</dbReference>
<comment type="subunit">
    <text evidence="2">Component of the EKC/KEOPS complex composed of at least BUD32, CGI121, GON7, KAE1 and PCC1; the whole complex dimerizes.</text>
</comment>
<dbReference type="InterPro" id="IPR011009">
    <property type="entry name" value="Kinase-like_dom_sf"/>
</dbReference>
<evidence type="ECO:0000256" key="6">
    <source>
        <dbReference type="ARBA" id="ARBA00030980"/>
    </source>
</evidence>
<comment type="catalytic activity">
    <reaction evidence="8">
        <text>L-threonyl-[protein] + ATP = O-phospho-L-threonyl-[protein] + ADP + H(+)</text>
        <dbReference type="Rhea" id="RHEA:46608"/>
        <dbReference type="Rhea" id="RHEA-COMP:11060"/>
        <dbReference type="Rhea" id="RHEA-COMP:11605"/>
        <dbReference type="ChEBI" id="CHEBI:15378"/>
        <dbReference type="ChEBI" id="CHEBI:30013"/>
        <dbReference type="ChEBI" id="CHEBI:30616"/>
        <dbReference type="ChEBI" id="CHEBI:61977"/>
        <dbReference type="ChEBI" id="CHEBI:456216"/>
        <dbReference type="EC" id="2.7.11.1"/>
    </reaction>
</comment>
<protein>
    <recommendedName>
        <fullName evidence="5">EKC/KEOPS complex subunit BUD32</fullName>
        <ecNumber evidence="3">2.7.11.1</ecNumber>
    </recommendedName>
    <alternativeName>
        <fullName evidence="6 7">Atypical Serine/threonine protein kinase BUD32</fullName>
    </alternativeName>
    <alternativeName>
        <fullName evidence="4">EKC/KEOPS complex subunit bud32</fullName>
    </alternativeName>
</protein>
<organism evidence="12 13">
    <name type="scientific">Calycina marina</name>
    <dbReference type="NCBI Taxonomy" id="1763456"/>
    <lineage>
        <taxon>Eukaryota</taxon>
        <taxon>Fungi</taxon>
        <taxon>Dikarya</taxon>
        <taxon>Ascomycota</taxon>
        <taxon>Pezizomycotina</taxon>
        <taxon>Leotiomycetes</taxon>
        <taxon>Helotiales</taxon>
        <taxon>Pezizellaceae</taxon>
        <taxon>Calycina</taxon>
    </lineage>
</organism>
<evidence type="ECO:0000256" key="4">
    <source>
        <dbReference type="ARBA" id="ARBA00013948"/>
    </source>
</evidence>
<evidence type="ECO:0000313" key="12">
    <source>
        <dbReference type="EMBL" id="KAG9240289.1"/>
    </source>
</evidence>
<dbReference type="AlphaFoldDB" id="A0A9P7YUN0"/>
<evidence type="ECO:0000256" key="5">
    <source>
        <dbReference type="ARBA" id="ARBA00019973"/>
    </source>
</evidence>
<feature type="region of interest" description="Disordered" evidence="10">
    <location>
        <begin position="513"/>
        <end position="574"/>
    </location>
</feature>
<dbReference type="Gene3D" id="1.10.510.10">
    <property type="entry name" value="Transferase(Phosphotransferase) domain 1"/>
    <property type="match status" value="1"/>
</dbReference>
<accession>A0A9P7YUN0</accession>
<evidence type="ECO:0000256" key="9">
    <source>
        <dbReference type="ARBA" id="ARBA00048679"/>
    </source>
</evidence>
<dbReference type="Pfam" id="PF17667">
    <property type="entry name" value="Pkinase_fungal"/>
    <property type="match status" value="1"/>
</dbReference>
<feature type="compositionally biased region" description="Low complexity" evidence="10">
    <location>
        <begin position="535"/>
        <end position="545"/>
    </location>
</feature>
<dbReference type="InterPro" id="IPR040976">
    <property type="entry name" value="Pkinase_fungal"/>
</dbReference>